<dbReference type="EMBL" id="MKCS01000001">
    <property type="protein sequence ID" value="OHX14181.1"/>
    <property type="molecule type" value="Genomic_DNA"/>
</dbReference>
<evidence type="ECO:0000256" key="2">
    <source>
        <dbReference type="ARBA" id="ARBA00023015"/>
    </source>
</evidence>
<dbReference type="STRING" id="1903179.BI347_12180"/>
<dbReference type="InterPro" id="IPR000847">
    <property type="entry name" value="LysR_HTH_N"/>
</dbReference>
<dbReference type="PRINTS" id="PR00039">
    <property type="entry name" value="HTHLYSR"/>
</dbReference>
<dbReference type="InterPro" id="IPR005119">
    <property type="entry name" value="LysR_subst-bd"/>
</dbReference>
<protein>
    <submittedName>
        <fullName evidence="6">LysR family transcriptional regulator</fullName>
    </submittedName>
</protein>
<sequence>MKKLPDLEAWAIFAKVAECGSFARAAAELTLSQATVSKAITRLEARMKTMLFHRTSRRITLTEAGDAALERAARILAEGEAVEADIAEQSSSLRGPVRATAPMSFGISHLAPLLPEFMARHPEVELDFHFSDEKVDLLANRLDIALRIASLADSSLLARRLCTVRILLVGAPAYFQRHGRPRHPKELAGHRALQYSYSPSSHCWSFRHEQQGEFALEMPAPLRVNNAEALAPALRAGLGLALQPEFLAWQDLQSGQLETAMTDWRVDPIALYILTPPGRSRPARVQALIDYLAIRLAGAPWAQAMESAPDQA</sequence>
<evidence type="ECO:0000256" key="4">
    <source>
        <dbReference type="ARBA" id="ARBA00023163"/>
    </source>
</evidence>
<evidence type="ECO:0000313" key="6">
    <source>
        <dbReference type="EMBL" id="OHX14181.1"/>
    </source>
</evidence>
<dbReference type="PANTHER" id="PTHR30537">
    <property type="entry name" value="HTH-TYPE TRANSCRIPTIONAL REGULATOR"/>
    <property type="match status" value="1"/>
</dbReference>
<keyword evidence="2" id="KW-0805">Transcription regulation</keyword>
<dbReference type="Gene3D" id="3.40.190.290">
    <property type="match status" value="1"/>
</dbReference>
<dbReference type="Pfam" id="PF03466">
    <property type="entry name" value="LysR_substrate"/>
    <property type="match status" value="1"/>
</dbReference>
<organism evidence="6 8">
    <name type="scientific">Chromobacterium sphagni</name>
    <dbReference type="NCBI Taxonomy" id="1903179"/>
    <lineage>
        <taxon>Bacteria</taxon>
        <taxon>Pseudomonadati</taxon>
        <taxon>Pseudomonadota</taxon>
        <taxon>Betaproteobacteria</taxon>
        <taxon>Neisseriales</taxon>
        <taxon>Chromobacteriaceae</taxon>
        <taxon>Chromobacterium</taxon>
    </lineage>
</organism>
<dbReference type="GO" id="GO:0006351">
    <property type="term" value="P:DNA-templated transcription"/>
    <property type="evidence" value="ECO:0007669"/>
    <property type="project" value="TreeGrafter"/>
</dbReference>
<reference evidence="8 9" key="1">
    <citation type="submission" date="2016-09" db="EMBL/GenBank/DDBJ databases">
        <title>Chromobacterium muskegensis sp. nov., an insecticidal bacterium isolated from Sphagnum bogs.</title>
        <authorList>
            <person name="Sparks M.E."/>
            <person name="Blackburn M.B."/>
            <person name="Gundersen-Rindal D.E."/>
            <person name="Mitchell A."/>
            <person name="Farrar R."/>
            <person name="Kuhar D."/>
        </authorList>
    </citation>
    <scope>NUCLEOTIDE SEQUENCE [LARGE SCALE GENOMIC DNA]</scope>
    <source>
        <strain evidence="7 9">14B-1</strain>
        <strain evidence="6 8">37-2</strain>
    </source>
</reference>
<evidence type="ECO:0000313" key="7">
    <source>
        <dbReference type="EMBL" id="OHX20382.1"/>
    </source>
</evidence>
<evidence type="ECO:0000259" key="5">
    <source>
        <dbReference type="PROSITE" id="PS50931"/>
    </source>
</evidence>
<dbReference type="InterPro" id="IPR036388">
    <property type="entry name" value="WH-like_DNA-bd_sf"/>
</dbReference>
<dbReference type="OrthoDB" id="8705920at2"/>
<dbReference type="PROSITE" id="PS50931">
    <property type="entry name" value="HTH_LYSR"/>
    <property type="match status" value="1"/>
</dbReference>
<keyword evidence="9" id="KW-1185">Reference proteome</keyword>
<dbReference type="SUPFAM" id="SSF46785">
    <property type="entry name" value="Winged helix' DNA-binding domain"/>
    <property type="match status" value="1"/>
</dbReference>
<dbReference type="Proteomes" id="UP000180280">
    <property type="component" value="Unassembled WGS sequence"/>
</dbReference>
<evidence type="ECO:0000313" key="9">
    <source>
        <dbReference type="Proteomes" id="UP000180280"/>
    </source>
</evidence>
<comment type="caution">
    <text evidence="6">The sequence shown here is derived from an EMBL/GenBank/DDBJ whole genome shotgun (WGS) entry which is preliminary data.</text>
</comment>
<keyword evidence="4" id="KW-0804">Transcription</keyword>
<dbReference type="InterPro" id="IPR058163">
    <property type="entry name" value="LysR-type_TF_proteobact-type"/>
</dbReference>
<dbReference type="GO" id="GO:0003700">
    <property type="term" value="F:DNA-binding transcription factor activity"/>
    <property type="evidence" value="ECO:0007669"/>
    <property type="project" value="InterPro"/>
</dbReference>
<dbReference type="EMBL" id="MKCT01000017">
    <property type="protein sequence ID" value="OHX20382.1"/>
    <property type="molecule type" value="Genomic_DNA"/>
</dbReference>
<dbReference type="GO" id="GO:0043565">
    <property type="term" value="F:sequence-specific DNA binding"/>
    <property type="evidence" value="ECO:0007669"/>
    <property type="project" value="TreeGrafter"/>
</dbReference>
<dbReference type="PANTHER" id="PTHR30537:SF5">
    <property type="entry name" value="HTH-TYPE TRANSCRIPTIONAL ACTIVATOR TTDR-RELATED"/>
    <property type="match status" value="1"/>
</dbReference>
<dbReference type="RefSeq" id="WP_071112804.1">
    <property type="nucleotide sequence ID" value="NZ_MKCS01000001.1"/>
</dbReference>
<dbReference type="CDD" id="cd08422">
    <property type="entry name" value="PBP2_CrgA_like"/>
    <property type="match status" value="1"/>
</dbReference>
<dbReference type="FunFam" id="1.10.10.10:FF:000001">
    <property type="entry name" value="LysR family transcriptional regulator"/>
    <property type="match status" value="1"/>
</dbReference>
<accession>A0A1S1X3X7</accession>
<evidence type="ECO:0000256" key="1">
    <source>
        <dbReference type="ARBA" id="ARBA00009437"/>
    </source>
</evidence>
<feature type="domain" description="HTH lysR-type" evidence="5">
    <location>
        <begin position="5"/>
        <end position="62"/>
    </location>
</feature>
<name>A0A1S1X3X7_9NEIS</name>
<dbReference type="SUPFAM" id="SSF53850">
    <property type="entry name" value="Periplasmic binding protein-like II"/>
    <property type="match status" value="1"/>
</dbReference>
<proteinExistence type="inferred from homology"/>
<evidence type="ECO:0000313" key="8">
    <source>
        <dbReference type="Proteomes" id="UP000180088"/>
    </source>
</evidence>
<keyword evidence="3" id="KW-0238">DNA-binding</keyword>
<dbReference type="AlphaFoldDB" id="A0A1S1X3X7"/>
<dbReference type="InterPro" id="IPR036390">
    <property type="entry name" value="WH_DNA-bd_sf"/>
</dbReference>
<dbReference type="Proteomes" id="UP000180088">
    <property type="component" value="Unassembled WGS sequence"/>
</dbReference>
<dbReference type="Gene3D" id="1.10.10.10">
    <property type="entry name" value="Winged helix-like DNA-binding domain superfamily/Winged helix DNA-binding domain"/>
    <property type="match status" value="1"/>
</dbReference>
<evidence type="ECO:0000256" key="3">
    <source>
        <dbReference type="ARBA" id="ARBA00023125"/>
    </source>
</evidence>
<gene>
    <name evidence="7" type="ORF">BI344_07845</name>
    <name evidence="6" type="ORF">BI347_12180</name>
</gene>
<dbReference type="Pfam" id="PF00126">
    <property type="entry name" value="HTH_1"/>
    <property type="match status" value="1"/>
</dbReference>
<comment type="similarity">
    <text evidence="1">Belongs to the LysR transcriptional regulatory family.</text>
</comment>